<feature type="compositionally biased region" description="Low complexity" evidence="1">
    <location>
        <begin position="81"/>
        <end position="98"/>
    </location>
</feature>
<evidence type="ECO:0000313" key="3">
    <source>
        <dbReference type="EMBL" id="VFT94325.1"/>
    </source>
</evidence>
<reference evidence="3 4" key="1">
    <citation type="submission" date="2019-03" db="EMBL/GenBank/DDBJ databases">
        <authorList>
            <person name="Gaulin E."/>
            <person name="Dumas B."/>
        </authorList>
    </citation>
    <scope>NUCLEOTIDE SEQUENCE [LARGE SCALE GENOMIC DNA]</scope>
    <source>
        <strain evidence="3">CBS 568.67</strain>
    </source>
</reference>
<proteinExistence type="predicted"/>
<dbReference type="EMBL" id="CAADRA010006218">
    <property type="protein sequence ID" value="VFT94325.1"/>
    <property type="molecule type" value="Genomic_DNA"/>
</dbReference>
<organism evidence="3 4">
    <name type="scientific">Aphanomyces stellatus</name>
    <dbReference type="NCBI Taxonomy" id="120398"/>
    <lineage>
        <taxon>Eukaryota</taxon>
        <taxon>Sar</taxon>
        <taxon>Stramenopiles</taxon>
        <taxon>Oomycota</taxon>
        <taxon>Saprolegniomycetes</taxon>
        <taxon>Saprolegniales</taxon>
        <taxon>Verrucalvaceae</taxon>
        <taxon>Aphanomyces</taxon>
    </lineage>
</organism>
<dbReference type="OrthoDB" id="10479889at2759"/>
<dbReference type="Proteomes" id="UP000332933">
    <property type="component" value="Unassembled WGS sequence"/>
</dbReference>
<evidence type="ECO:0000313" key="4">
    <source>
        <dbReference type="Proteomes" id="UP000332933"/>
    </source>
</evidence>
<feature type="compositionally biased region" description="Polar residues" evidence="1">
    <location>
        <begin position="22"/>
        <end position="32"/>
    </location>
</feature>
<dbReference type="EMBL" id="VJMH01006197">
    <property type="protein sequence ID" value="KAF0691150.1"/>
    <property type="molecule type" value="Genomic_DNA"/>
</dbReference>
<feature type="region of interest" description="Disordered" evidence="1">
    <location>
        <begin position="73"/>
        <end position="108"/>
    </location>
</feature>
<feature type="region of interest" description="Disordered" evidence="1">
    <location>
        <begin position="1"/>
        <end position="33"/>
    </location>
</feature>
<dbReference type="AlphaFoldDB" id="A0A485L9R5"/>
<evidence type="ECO:0000256" key="1">
    <source>
        <dbReference type="SAM" id="MobiDB-lite"/>
    </source>
</evidence>
<keyword evidence="4" id="KW-1185">Reference proteome</keyword>
<sequence>MELELSKRAQSRRQWYERNKTKAITQAKQYSQQHKERIAAQKKAWDARNREKKRAQMKAYYIRNKDRIKEYRERVKHGRSIESSSSSVASMADSDTSPPTTPQPNVMPMATQDDEMQVVAPVAPVGLMTASPHRRGATSPMNIAALLNPLL</sequence>
<name>A0A485L9R5_9STRA</name>
<protein>
    <submittedName>
        <fullName evidence="3">Aste57867_17574 protein</fullName>
    </submittedName>
</protein>
<reference evidence="2" key="2">
    <citation type="submission" date="2019-06" db="EMBL/GenBank/DDBJ databases">
        <title>Genomics analysis of Aphanomyces spp. identifies a new class of oomycete effector associated with host adaptation.</title>
        <authorList>
            <person name="Gaulin E."/>
        </authorList>
    </citation>
    <scope>NUCLEOTIDE SEQUENCE</scope>
    <source>
        <strain evidence="2">CBS 578.67</strain>
    </source>
</reference>
<accession>A0A485L9R5</accession>
<gene>
    <name evidence="3" type="primary">Aste57867_17574</name>
    <name evidence="2" type="ORF">As57867_017514</name>
    <name evidence="3" type="ORF">ASTE57867_17574</name>
</gene>
<evidence type="ECO:0000313" key="2">
    <source>
        <dbReference type="EMBL" id="KAF0691150.1"/>
    </source>
</evidence>